<comment type="caution">
    <text evidence="1">The sequence shown here is derived from an EMBL/GenBank/DDBJ whole genome shotgun (WGS) entry which is preliminary data.</text>
</comment>
<keyword evidence="2" id="KW-1185">Reference proteome</keyword>
<sequence>MSDSHLNPHLVELEQEARGLVNESMRIACKDFADLCKGGDNLDSHIISLAYLSGFADGLPANKRPTIGGMAPDPVGIAASAYNSLPPIAADNEKDRKEKLQDRIRIAGEIKDSADKLYERLIGVADSELSGISKDEIVREFEKLPGLCAVIRSYAYGEYPQVDLDVPGLMNDALLIDMECAAEWTEEMDAPSPA</sequence>
<dbReference type="Proteomes" id="UP000287385">
    <property type="component" value="Unassembled WGS sequence"/>
</dbReference>
<name>A0A401X7N2_ACEPA</name>
<gene>
    <name evidence="1" type="ORF">NBRC3278_2846</name>
</gene>
<reference evidence="1 2" key="1">
    <citation type="submission" date="2016-06" db="EMBL/GenBank/DDBJ databases">
        <title>Acetobacter pasteurianus NBRC 3278 whole genome sequencing project.</title>
        <authorList>
            <person name="Matsutani M."/>
            <person name="Shiwa Y."/>
            <person name="Okamoto-Kainuma A."/>
            <person name="Ishikawa M."/>
            <person name="Koizumi Y."/>
            <person name="Yoshikawa H."/>
            <person name="Yakushi T."/>
            <person name="Matsushita K."/>
        </authorList>
    </citation>
    <scope>NUCLEOTIDE SEQUENCE [LARGE SCALE GENOMIC DNA]</scope>
    <source>
        <strain evidence="1 2">NBRC 3278</strain>
    </source>
</reference>
<dbReference type="RefSeq" id="WP_124297464.1">
    <property type="nucleotide sequence ID" value="NZ_BDEV01000121.1"/>
</dbReference>
<protein>
    <submittedName>
        <fullName evidence="1">Uncharacterized protein</fullName>
    </submittedName>
</protein>
<dbReference type="AlphaFoldDB" id="A0A401X7N2"/>
<organism evidence="1 2">
    <name type="scientific">Acetobacter pasteurianus NBRC 3278</name>
    <dbReference type="NCBI Taxonomy" id="1226660"/>
    <lineage>
        <taxon>Bacteria</taxon>
        <taxon>Pseudomonadati</taxon>
        <taxon>Pseudomonadota</taxon>
        <taxon>Alphaproteobacteria</taxon>
        <taxon>Acetobacterales</taxon>
        <taxon>Acetobacteraceae</taxon>
        <taxon>Acetobacter</taxon>
    </lineage>
</organism>
<evidence type="ECO:0000313" key="1">
    <source>
        <dbReference type="EMBL" id="GCD63753.1"/>
    </source>
</evidence>
<evidence type="ECO:0000313" key="2">
    <source>
        <dbReference type="Proteomes" id="UP000287385"/>
    </source>
</evidence>
<proteinExistence type="predicted"/>
<dbReference type="EMBL" id="BDEV01000121">
    <property type="protein sequence ID" value="GCD63753.1"/>
    <property type="molecule type" value="Genomic_DNA"/>
</dbReference>
<accession>A0A401X7N2</accession>